<protein>
    <submittedName>
        <fullName evidence="1">Uncharacterized protein</fullName>
    </submittedName>
</protein>
<dbReference type="Proteomes" id="UP001218218">
    <property type="component" value="Unassembled WGS sequence"/>
</dbReference>
<evidence type="ECO:0000313" key="1">
    <source>
        <dbReference type="EMBL" id="KAJ7346942.1"/>
    </source>
</evidence>
<accession>A0AAD7A177</accession>
<comment type="caution">
    <text evidence="1">The sequence shown here is derived from an EMBL/GenBank/DDBJ whole genome shotgun (WGS) entry which is preliminary data.</text>
</comment>
<proteinExistence type="predicted"/>
<dbReference type="AlphaFoldDB" id="A0AAD7A177"/>
<sequence length="169" mass="18829">MLAVIYRPAHSNNRKTRKRIFEECRNADHYGDHRSDSLQVVQISSLAAALATLNIGIPVEAVIKAVHREDEAKRATLSAQVTQRRAALSKLALHPTKQSTGLHMTTVSKFIPKSTTPTNVDPLAKERRRRLVELTKDSFPDGKVPDPFTLSWLALSQDVAANKLPPTRF</sequence>
<gene>
    <name evidence="1" type="ORF">DFH08DRAFT_809713</name>
</gene>
<organism evidence="1 2">
    <name type="scientific">Mycena albidolilacea</name>
    <dbReference type="NCBI Taxonomy" id="1033008"/>
    <lineage>
        <taxon>Eukaryota</taxon>
        <taxon>Fungi</taxon>
        <taxon>Dikarya</taxon>
        <taxon>Basidiomycota</taxon>
        <taxon>Agaricomycotina</taxon>
        <taxon>Agaricomycetes</taxon>
        <taxon>Agaricomycetidae</taxon>
        <taxon>Agaricales</taxon>
        <taxon>Marasmiineae</taxon>
        <taxon>Mycenaceae</taxon>
        <taxon>Mycena</taxon>
    </lineage>
</organism>
<name>A0AAD7A177_9AGAR</name>
<keyword evidence="2" id="KW-1185">Reference proteome</keyword>
<dbReference type="EMBL" id="JARIHO010000020">
    <property type="protein sequence ID" value="KAJ7346942.1"/>
    <property type="molecule type" value="Genomic_DNA"/>
</dbReference>
<reference evidence="1" key="1">
    <citation type="submission" date="2023-03" db="EMBL/GenBank/DDBJ databases">
        <title>Massive genome expansion in bonnet fungi (Mycena s.s.) driven by repeated elements and novel gene families across ecological guilds.</title>
        <authorList>
            <consortium name="Lawrence Berkeley National Laboratory"/>
            <person name="Harder C.B."/>
            <person name="Miyauchi S."/>
            <person name="Viragh M."/>
            <person name="Kuo A."/>
            <person name="Thoen E."/>
            <person name="Andreopoulos B."/>
            <person name="Lu D."/>
            <person name="Skrede I."/>
            <person name="Drula E."/>
            <person name="Henrissat B."/>
            <person name="Morin E."/>
            <person name="Kohler A."/>
            <person name="Barry K."/>
            <person name="LaButti K."/>
            <person name="Morin E."/>
            <person name="Salamov A."/>
            <person name="Lipzen A."/>
            <person name="Mereny Z."/>
            <person name="Hegedus B."/>
            <person name="Baldrian P."/>
            <person name="Stursova M."/>
            <person name="Weitz H."/>
            <person name="Taylor A."/>
            <person name="Grigoriev I.V."/>
            <person name="Nagy L.G."/>
            <person name="Martin F."/>
            <person name="Kauserud H."/>
        </authorList>
    </citation>
    <scope>NUCLEOTIDE SEQUENCE</scope>
    <source>
        <strain evidence="1">CBHHK002</strain>
    </source>
</reference>
<evidence type="ECO:0000313" key="2">
    <source>
        <dbReference type="Proteomes" id="UP001218218"/>
    </source>
</evidence>